<dbReference type="AlphaFoldDB" id="A0A1C6S907"/>
<dbReference type="SUPFAM" id="SSF52540">
    <property type="entry name" value="P-loop containing nucleoside triphosphate hydrolases"/>
    <property type="match status" value="1"/>
</dbReference>
<evidence type="ECO:0000313" key="3">
    <source>
        <dbReference type="Proteomes" id="UP000199699"/>
    </source>
</evidence>
<name>A0A1C6S907_9ACTN</name>
<dbReference type="InterPro" id="IPR011528">
    <property type="entry name" value="NERD"/>
</dbReference>
<reference evidence="2 3" key="1">
    <citation type="submission" date="2016-06" db="EMBL/GenBank/DDBJ databases">
        <authorList>
            <person name="Kjaerup R.B."/>
            <person name="Dalgaard T.S."/>
            <person name="Juul-Madsen H.R."/>
        </authorList>
    </citation>
    <scope>NUCLEOTIDE SEQUENCE [LARGE SCALE GENOMIC DNA]</scope>
    <source>
        <strain evidence="2 3">DSM 43818</strain>
    </source>
</reference>
<dbReference type="EMBL" id="FMHT01000003">
    <property type="protein sequence ID" value="SCL25960.1"/>
    <property type="molecule type" value="Genomic_DNA"/>
</dbReference>
<gene>
    <name evidence="2" type="ORF">GA0070616_3210</name>
</gene>
<dbReference type="Pfam" id="PF08378">
    <property type="entry name" value="NERD"/>
    <property type="match status" value="1"/>
</dbReference>
<keyword evidence="3" id="KW-1185">Reference proteome</keyword>
<dbReference type="STRING" id="145857.GA0070616_3210"/>
<dbReference type="Proteomes" id="UP000199699">
    <property type="component" value="Unassembled WGS sequence"/>
</dbReference>
<dbReference type="InterPro" id="IPR027417">
    <property type="entry name" value="P-loop_NTPase"/>
</dbReference>
<protein>
    <submittedName>
        <fullName evidence="2">Nuclease-related domain-containing protein</fullName>
    </submittedName>
</protein>
<evidence type="ECO:0000259" key="1">
    <source>
        <dbReference type="PROSITE" id="PS50965"/>
    </source>
</evidence>
<accession>A0A1C6S907</accession>
<organism evidence="2 3">
    <name type="scientific">Micromonospora nigra</name>
    <dbReference type="NCBI Taxonomy" id="145857"/>
    <lineage>
        <taxon>Bacteria</taxon>
        <taxon>Bacillati</taxon>
        <taxon>Actinomycetota</taxon>
        <taxon>Actinomycetes</taxon>
        <taxon>Micromonosporales</taxon>
        <taxon>Micromonosporaceae</taxon>
        <taxon>Micromonospora</taxon>
    </lineage>
</organism>
<evidence type="ECO:0000313" key="2">
    <source>
        <dbReference type="EMBL" id="SCL25960.1"/>
    </source>
</evidence>
<dbReference type="Gene3D" id="3.40.50.300">
    <property type="entry name" value="P-loop containing nucleotide triphosphate hydrolases"/>
    <property type="match status" value="2"/>
</dbReference>
<dbReference type="PROSITE" id="PS50965">
    <property type="entry name" value="NERD"/>
    <property type="match status" value="1"/>
</dbReference>
<sequence>MVPEVISPSVKSAAEARIHRRLKLVGGDWSFALHSLNLPEHGWKRVSEIDFVVAGRRGVYVLEVKGGRVSCTNGIWTHTDRAGTQRRRRESPFAQASSAMFTLQRRIEDRLGREAMRRVTIGYAVVFPDCQLPDQTPVEWDDENLIDRRLLDRTDGLHRGLNRMADYWRAKPGGRQATLEEPLLREILQALRPDFDAVPTLRQIVTDAEADLVALTAGQYRTLDSVEHNPRLLVEGGAGTGKTMLAAELCRRSAADGKRTLFTCRSQVVAGFVRHQPGMQDVHVVPFANLPPGTDGAFDVVVVDEAQDIVNFTDLSYLDSRIAGGLTDGSWYLLLDSNNQRGLVGSCDDEALDYLRSLRPAELRLRDNCRNTRQIVTSTQRMTGADTGVSAAGEGPEVMVVHEPDRARRAAAAATELDRLHENGIPASEIILLSPLPLQESLFADLPARWRHRVDVLDLHTLRRPTRGRIAFARVEDFKGLENRFVLLADVGPVDPRHNRSLYVGMTRARVGLWLATAQRTPQREDHR</sequence>
<proteinExistence type="predicted"/>
<feature type="domain" description="NERD" evidence="1">
    <location>
        <begin position="10"/>
        <end position="126"/>
    </location>
</feature>